<evidence type="ECO:0000256" key="2">
    <source>
        <dbReference type="ARBA" id="ARBA00001946"/>
    </source>
</evidence>
<dbReference type="EMBL" id="JACHFD010000023">
    <property type="protein sequence ID" value="MBB5353295.1"/>
    <property type="molecule type" value="Genomic_DNA"/>
</dbReference>
<keyword evidence="5 8" id="KW-0378">Hydrolase</keyword>
<dbReference type="PRINTS" id="PR00377">
    <property type="entry name" value="IMPHPHTASES"/>
</dbReference>
<dbReference type="InterPro" id="IPR033942">
    <property type="entry name" value="IMPase"/>
</dbReference>
<dbReference type="Gene3D" id="3.30.540.10">
    <property type="entry name" value="Fructose-1,6-Bisphosphatase, subunit A, domain 1"/>
    <property type="match status" value="1"/>
</dbReference>
<dbReference type="EC" id="3.1.3.25" evidence="8"/>
<dbReference type="Gene3D" id="3.40.190.80">
    <property type="match status" value="1"/>
</dbReference>
<feature type="binding site" evidence="7">
    <location>
        <position position="207"/>
    </location>
    <ligand>
        <name>Mg(2+)</name>
        <dbReference type="ChEBI" id="CHEBI:18420"/>
        <label>1</label>
        <note>catalytic</note>
    </ligand>
</feature>
<dbReference type="PANTHER" id="PTHR20854">
    <property type="entry name" value="INOSITOL MONOPHOSPHATASE"/>
    <property type="match status" value="1"/>
</dbReference>
<dbReference type="Pfam" id="PF00459">
    <property type="entry name" value="Inositol_P"/>
    <property type="match status" value="1"/>
</dbReference>
<organism evidence="9 10">
    <name type="scientific">Haloferula luteola</name>
    <dbReference type="NCBI Taxonomy" id="595692"/>
    <lineage>
        <taxon>Bacteria</taxon>
        <taxon>Pseudomonadati</taxon>
        <taxon>Verrucomicrobiota</taxon>
        <taxon>Verrucomicrobiia</taxon>
        <taxon>Verrucomicrobiales</taxon>
        <taxon>Verrucomicrobiaceae</taxon>
        <taxon>Haloferula</taxon>
    </lineage>
</organism>
<dbReference type="SUPFAM" id="SSF56655">
    <property type="entry name" value="Carbohydrate phosphatase"/>
    <property type="match status" value="1"/>
</dbReference>
<dbReference type="PANTHER" id="PTHR20854:SF4">
    <property type="entry name" value="INOSITOL-1-MONOPHOSPHATASE-RELATED"/>
    <property type="match status" value="1"/>
</dbReference>
<keyword evidence="4 7" id="KW-0479">Metal-binding</keyword>
<sequence>MTDLELTVQAATEAGKLLKAHFGTDATVDEATHHDIKLALDKESQALIEGILLGARPDDALYGEEGIGGCQDSHRQWIVDPIDGTVNFYYGIPHFCVSIALRVDGEVVLGVIHDPIVGETWTVEKGGQPHLNGKPISCSKREKLEECALFVGCGKDEEALRIGLERFRKASIRARKMRMMGSAALGLAYIASGRLDAYVESRISLWDIAAGKLLVEAGGGKVTLAENPGSSDSWAIVATNGRIPIEEIL</sequence>
<comment type="cofactor">
    <cofactor evidence="2 7 8">
        <name>Mg(2+)</name>
        <dbReference type="ChEBI" id="CHEBI:18420"/>
    </cofactor>
</comment>
<evidence type="ECO:0000256" key="5">
    <source>
        <dbReference type="ARBA" id="ARBA00022801"/>
    </source>
</evidence>
<evidence type="ECO:0000256" key="1">
    <source>
        <dbReference type="ARBA" id="ARBA00001033"/>
    </source>
</evidence>
<dbReference type="Proteomes" id="UP000557717">
    <property type="component" value="Unassembled WGS sequence"/>
</dbReference>
<comment type="catalytic activity">
    <reaction evidence="1 8">
        <text>a myo-inositol phosphate + H2O = myo-inositol + phosphate</text>
        <dbReference type="Rhea" id="RHEA:24056"/>
        <dbReference type="ChEBI" id="CHEBI:15377"/>
        <dbReference type="ChEBI" id="CHEBI:17268"/>
        <dbReference type="ChEBI" id="CHEBI:43474"/>
        <dbReference type="ChEBI" id="CHEBI:84139"/>
        <dbReference type="EC" id="3.1.3.25"/>
    </reaction>
</comment>
<evidence type="ECO:0000313" key="9">
    <source>
        <dbReference type="EMBL" id="MBB5353295.1"/>
    </source>
</evidence>
<protein>
    <recommendedName>
        <fullName evidence="8">Inositol-1-monophosphatase</fullName>
        <ecNumber evidence="8">3.1.3.25</ecNumber>
    </recommendedName>
</protein>
<dbReference type="PROSITE" id="PS00629">
    <property type="entry name" value="IMP_1"/>
    <property type="match status" value="1"/>
</dbReference>
<dbReference type="GO" id="GO:0007165">
    <property type="term" value="P:signal transduction"/>
    <property type="evidence" value="ECO:0007669"/>
    <property type="project" value="TreeGrafter"/>
</dbReference>
<feature type="binding site" evidence="7">
    <location>
        <position position="83"/>
    </location>
    <ligand>
        <name>Mg(2+)</name>
        <dbReference type="ChEBI" id="CHEBI:18420"/>
        <label>1</label>
        <note>catalytic</note>
    </ligand>
</feature>
<dbReference type="GO" id="GO:0006020">
    <property type="term" value="P:inositol metabolic process"/>
    <property type="evidence" value="ECO:0007669"/>
    <property type="project" value="TreeGrafter"/>
</dbReference>
<feature type="binding site" evidence="7">
    <location>
        <position position="64"/>
    </location>
    <ligand>
        <name>Mg(2+)</name>
        <dbReference type="ChEBI" id="CHEBI:18420"/>
        <label>1</label>
        <note>catalytic</note>
    </ligand>
</feature>
<accession>A0A840V5J6</accession>
<evidence type="ECO:0000256" key="6">
    <source>
        <dbReference type="ARBA" id="ARBA00022842"/>
    </source>
</evidence>
<proteinExistence type="inferred from homology"/>
<comment type="similarity">
    <text evidence="3 8">Belongs to the inositol monophosphatase superfamily.</text>
</comment>
<feature type="binding site" evidence="7">
    <location>
        <position position="82"/>
    </location>
    <ligand>
        <name>Mg(2+)</name>
        <dbReference type="ChEBI" id="CHEBI:18420"/>
        <label>1</label>
        <note>catalytic</note>
    </ligand>
</feature>
<keyword evidence="6 7" id="KW-0460">Magnesium</keyword>
<gene>
    <name evidence="9" type="ORF">HNR46_003550</name>
</gene>
<comment type="caution">
    <text evidence="9">The sequence shown here is derived from an EMBL/GenBank/DDBJ whole genome shotgun (WGS) entry which is preliminary data.</text>
</comment>
<dbReference type="AlphaFoldDB" id="A0A840V5J6"/>
<dbReference type="PROSITE" id="PS00630">
    <property type="entry name" value="IMP_2"/>
    <property type="match status" value="1"/>
</dbReference>
<keyword evidence="10" id="KW-1185">Reference proteome</keyword>
<evidence type="ECO:0000313" key="10">
    <source>
        <dbReference type="Proteomes" id="UP000557717"/>
    </source>
</evidence>
<dbReference type="GO" id="GO:0046872">
    <property type="term" value="F:metal ion binding"/>
    <property type="evidence" value="ECO:0007669"/>
    <property type="project" value="UniProtKB-KW"/>
</dbReference>
<dbReference type="CDD" id="cd01639">
    <property type="entry name" value="IMPase"/>
    <property type="match status" value="1"/>
</dbReference>
<dbReference type="GO" id="GO:0046854">
    <property type="term" value="P:phosphatidylinositol phosphate biosynthetic process"/>
    <property type="evidence" value="ECO:0007669"/>
    <property type="project" value="InterPro"/>
</dbReference>
<dbReference type="InterPro" id="IPR000760">
    <property type="entry name" value="Inositol_monophosphatase-like"/>
</dbReference>
<evidence type="ECO:0000256" key="3">
    <source>
        <dbReference type="ARBA" id="ARBA00009759"/>
    </source>
</evidence>
<name>A0A840V5J6_9BACT</name>
<dbReference type="RefSeq" id="WP_343076059.1">
    <property type="nucleotide sequence ID" value="NZ_JACHFD010000023.1"/>
</dbReference>
<dbReference type="InterPro" id="IPR020583">
    <property type="entry name" value="Inositol_monoP_metal-BS"/>
</dbReference>
<dbReference type="InterPro" id="IPR020550">
    <property type="entry name" value="Inositol_monophosphatase_CS"/>
</dbReference>
<dbReference type="GO" id="GO:0008934">
    <property type="term" value="F:inositol monophosphate 1-phosphatase activity"/>
    <property type="evidence" value="ECO:0007669"/>
    <property type="project" value="InterPro"/>
</dbReference>
<feature type="binding site" evidence="7">
    <location>
        <position position="80"/>
    </location>
    <ligand>
        <name>Mg(2+)</name>
        <dbReference type="ChEBI" id="CHEBI:18420"/>
        <label>1</label>
        <note>catalytic</note>
    </ligand>
</feature>
<evidence type="ECO:0000256" key="8">
    <source>
        <dbReference type="RuleBase" id="RU364068"/>
    </source>
</evidence>
<reference evidence="9 10" key="1">
    <citation type="submission" date="2020-08" db="EMBL/GenBank/DDBJ databases">
        <title>Genomic Encyclopedia of Type Strains, Phase IV (KMG-IV): sequencing the most valuable type-strain genomes for metagenomic binning, comparative biology and taxonomic classification.</title>
        <authorList>
            <person name="Goeker M."/>
        </authorList>
    </citation>
    <scope>NUCLEOTIDE SEQUENCE [LARGE SCALE GENOMIC DNA]</scope>
    <source>
        <strain evidence="9 10">YC6886</strain>
    </source>
</reference>
<evidence type="ECO:0000256" key="4">
    <source>
        <dbReference type="ARBA" id="ARBA00022723"/>
    </source>
</evidence>
<evidence type="ECO:0000256" key="7">
    <source>
        <dbReference type="PIRSR" id="PIRSR600760-2"/>
    </source>
</evidence>